<comment type="subunit">
    <text evidence="6">Forms polymers.</text>
</comment>
<dbReference type="PANTHER" id="PTHR42749">
    <property type="entry name" value="CELL SHAPE-DETERMINING PROTEIN MREB"/>
    <property type="match status" value="1"/>
</dbReference>
<comment type="similarity">
    <text evidence="5 6">Belongs to the FtsA/MreB family.</text>
</comment>
<keyword evidence="8" id="KW-1185">Reference proteome</keyword>
<evidence type="ECO:0000313" key="7">
    <source>
        <dbReference type="EMBL" id="SDG44964.1"/>
    </source>
</evidence>
<protein>
    <recommendedName>
        <fullName evidence="6">Cell shape-determining protein MreB</fullName>
    </recommendedName>
</protein>
<feature type="binding site" evidence="6">
    <location>
        <begin position="15"/>
        <end position="17"/>
    </location>
    <ligand>
        <name>ATP</name>
        <dbReference type="ChEBI" id="CHEBI:30616"/>
    </ligand>
</feature>
<feature type="binding site" evidence="6">
    <location>
        <begin position="291"/>
        <end position="294"/>
    </location>
    <ligand>
        <name>ATP</name>
        <dbReference type="ChEBI" id="CHEBI:30616"/>
    </ligand>
</feature>
<dbReference type="HAMAP" id="MF_02207">
    <property type="entry name" value="MreB"/>
    <property type="match status" value="1"/>
</dbReference>
<reference evidence="7 8" key="1">
    <citation type="submission" date="2016-10" db="EMBL/GenBank/DDBJ databases">
        <authorList>
            <person name="de Groot N.N."/>
        </authorList>
    </citation>
    <scope>NUCLEOTIDE SEQUENCE [LARGE SCALE GENOMIC DNA]</scope>
    <source>
        <strain evidence="7 8">DSM 25584</strain>
    </source>
</reference>
<keyword evidence="3 6" id="KW-0067">ATP-binding</keyword>
<comment type="function">
    <text evidence="6">Forms membrane-associated dynamic filaments that are essential for cell shape determination. Acts by regulating cell wall synthesis and cell elongation, and thus cell shape. A feedback loop between cell geometry and MreB localization may maintain elongated cell shape by targeting cell wall growth to regions of negative cell wall curvature.</text>
</comment>
<dbReference type="RefSeq" id="WP_245659589.1">
    <property type="nucleotide sequence ID" value="NZ_FNCE01000013.1"/>
</dbReference>
<name>A0A1G7UBZ6_9PROT</name>
<evidence type="ECO:0000256" key="4">
    <source>
        <dbReference type="ARBA" id="ARBA00022960"/>
    </source>
</evidence>
<accession>A0A1G7UBZ6</accession>
<dbReference type="CDD" id="cd10225">
    <property type="entry name" value="ASKHA_NBD_MreB-like"/>
    <property type="match status" value="1"/>
</dbReference>
<evidence type="ECO:0000256" key="5">
    <source>
        <dbReference type="ARBA" id="ARBA00023458"/>
    </source>
</evidence>
<organism evidence="7 8">
    <name type="scientific">Limimonas halophila</name>
    <dbReference type="NCBI Taxonomy" id="1082479"/>
    <lineage>
        <taxon>Bacteria</taxon>
        <taxon>Pseudomonadati</taxon>
        <taxon>Pseudomonadota</taxon>
        <taxon>Alphaproteobacteria</taxon>
        <taxon>Rhodospirillales</taxon>
        <taxon>Rhodovibrionaceae</taxon>
        <taxon>Limimonas</taxon>
    </lineage>
</organism>
<dbReference type="GO" id="GO:0005737">
    <property type="term" value="C:cytoplasm"/>
    <property type="evidence" value="ECO:0007669"/>
    <property type="project" value="UniProtKB-SubCell"/>
</dbReference>
<dbReference type="SUPFAM" id="SSF53067">
    <property type="entry name" value="Actin-like ATPase domain"/>
    <property type="match status" value="2"/>
</dbReference>
<dbReference type="NCBIfam" id="TIGR00904">
    <property type="entry name" value="mreB"/>
    <property type="match status" value="1"/>
</dbReference>
<sequence length="340" mass="35151">MFGAKAGDLAIDLGTANTLVFAKGRGIVMNEPSVVAIATKSGKPQILAVGEQARQMLGKTPESIRAIRPMRKGVIGDFEAAQAMASYFIKQALRKRGFRRPRVVITTPHGATPVERRAIREACEGAGASQVFLIEEPMAAAIGADLPVTSPRGSMIVDLGGGTTEIAVISLGGIVNAVTVPVGGDDFDEAIHGHVRRAHNVAIGEATAERIKQQVGAALAPEDGLGQTVQVSGRDLVSGVPKAIQVSEAEIADSLTEPVFSIVEGVKSALERTAPELAADIVDTGLVLTGGGALLRRLPDAVRAATGLPVSVAEEPLTCGVRGAGTVLAELRTLQSVLEE</sequence>
<evidence type="ECO:0000256" key="3">
    <source>
        <dbReference type="ARBA" id="ARBA00022840"/>
    </source>
</evidence>
<evidence type="ECO:0000256" key="2">
    <source>
        <dbReference type="ARBA" id="ARBA00022741"/>
    </source>
</evidence>
<dbReference type="Gene3D" id="3.30.420.40">
    <property type="match status" value="3"/>
</dbReference>
<keyword evidence="1 6" id="KW-0963">Cytoplasm</keyword>
<keyword evidence="2 6" id="KW-0547">Nucleotide-binding</keyword>
<dbReference type="InterPro" id="IPR004753">
    <property type="entry name" value="MreB"/>
</dbReference>
<dbReference type="EMBL" id="FNCE01000013">
    <property type="protein sequence ID" value="SDG44964.1"/>
    <property type="molecule type" value="Genomic_DNA"/>
</dbReference>
<dbReference type="Proteomes" id="UP000199415">
    <property type="component" value="Unassembled WGS sequence"/>
</dbReference>
<dbReference type="PRINTS" id="PR01652">
    <property type="entry name" value="SHAPEPROTEIN"/>
</dbReference>
<proteinExistence type="inferred from homology"/>
<dbReference type="STRING" id="1082479.SAMN05216241_11340"/>
<gene>
    <name evidence="6" type="primary">mreB</name>
    <name evidence="7" type="ORF">SAMN05216241_11340</name>
</gene>
<evidence type="ECO:0000256" key="6">
    <source>
        <dbReference type="HAMAP-Rule" id="MF_02207"/>
    </source>
</evidence>
<evidence type="ECO:0000256" key="1">
    <source>
        <dbReference type="ARBA" id="ARBA00022490"/>
    </source>
</evidence>
<dbReference type="GO" id="GO:0000902">
    <property type="term" value="P:cell morphogenesis"/>
    <property type="evidence" value="ECO:0007669"/>
    <property type="project" value="InterPro"/>
</dbReference>
<feature type="binding site" evidence="6">
    <location>
        <begin position="161"/>
        <end position="163"/>
    </location>
    <ligand>
        <name>ATP</name>
        <dbReference type="ChEBI" id="CHEBI:30616"/>
    </ligand>
</feature>
<comment type="subcellular location">
    <subcellularLocation>
        <location evidence="6">Cytoplasm</location>
    </subcellularLocation>
    <text evidence="6">Membrane-associated.</text>
</comment>
<keyword evidence="4 6" id="KW-0133">Cell shape</keyword>
<dbReference type="GO" id="GO:0008360">
    <property type="term" value="P:regulation of cell shape"/>
    <property type="evidence" value="ECO:0007669"/>
    <property type="project" value="UniProtKB-UniRule"/>
</dbReference>
<dbReference type="NCBIfam" id="NF010539">
    <property type="entry name" value="PRK13927.1"/>
    <property type="match status" value="1"/>
</dbReference>
<evidence type="ECO:0000313" key="8">
    <source>
        <dbReference type="Proteomes" id="UP000199415"/>
    </source>
</evidence>
<dbReference type="GO" id="GO:0005524">
    <property type="term" value="F:ATP binding"/>
    <property type="evidence" value="ECO:0007669"/>
    <property type="project" value="UniProtKB-KW"/>
</dbReference>
<dbReference type="PANTHER" id="PTHR42749:SF1">
    <property type="entry name" value="CELL SHAPE-DETERMINING PROTEIN MREB"/>
    <property type="match status" value="1"/>
</dbReference>
<dbReference type="Pfam" id="PF06723">
    <property type="entry name" value="MreB_Mbl"/>
    <property type="match status" value="1"/>
</dbReference>
<feature type="binding site" evidence="6">
    <location>
        <begin position="209"/>
        <end position="212"/>
    </location>
    <ligand>
        <name>ATP</name>
        <dbReference type="ChEBI" id="CHEBI:30616"/>
    </ligand>
</feature>
<dbReference type="InterPro" id="IPR043129">
    <property type="entry name" value="ATPase_NBD"/>
</dbReference>
<dbReference type="InterPro" id="IPR056546">
    <property type="entry name" value="MreB_MamK-like"/>
</dbReference>
<dbReference type="AlphaFoldDB" id="A0A1G7UBZ6"/>